<evidence type="ECO:0000259" key="13">
    <source>
        <dbReference type="SMART" id="SM00642"/>
    </source>
</evidence>
<feature type="region of interest" description="Disordered" evidence="12">
    <location>
        <begin position="1"/>
        <end position="63"/>
    </location>
</feature>
<evidence type="ECO:0000256" key="2">
    <source>
        <dbReference type="ARBA" id="ARBA00005199"/>
    </source>
</evidence>
<dbReference type="NCBIfam" id="TIGR02402">
    <property type="entry name" value="trehalose_TreZ"/>
    <property type="match status" value="1"/>
</dbReference>
<dbReference type="EMBL" id="QFRA01000047">
    <property type="protein sequence ID" value="PZR03272.1"/>
    <property type="molecule type" value="Genomic_DNA"/>
</dbReference>
<dbReference type="SMART" id="SM00642">
    <property type="entry name" value="Aamy"/>
    <property type="match status" value="1"/>
</dbReference>
<dbReference type="InterPro" id="IPR012768">
    <property type="entry name" value="Trehalose_TreZ"/>
</dbReference>
<dbReference type="Gene3D" id="2.60.40.10">
    <property type="entry name" value="Immunoglobulins"/>
    <property type="match status" value="1"/>
</dbReference>
<dbReference type="EC" id="3.2.1.141" evidence="4 11"/>
<comment type="subcellular location">
    <subcellularLocation>
        <location evidence="1">Cytoplasm</location>
    </subcellularLocation>
</comment>
<comment type="caution">
    <text evidence="14">The sequence shown here is derived from an EMBL/GenBank/DDBJ whole genome shotgun (WGS) entry which is preliminary data.</text>
</comment>
<feature type="compositionally biased region" description="Polar residues" evidence="12">
    <location>
        <begin position="1"/>
        <end position="16"/>
    </location>
</feature>
<proteinExistence type="inferred from homology"/>
<feature type="compositionally biased region" description="Basic and acidic residues" evidence="12">
    <location>
        <begin position="697"/>
        <end position="712"/>
    </location>
</feature>
<evidence type="ECO:0000256" key="8">
    <source>
        <dbReference type="ARBA" id="ARBA00023277"/>
    </source>
</evidence>
<gene>
    <name evidence="14" type="primary">treZ</name>
    <name evidence="14" type="ORF">DI525_10555</name>
</gene>
<dbReference type="UniPathway" id="UPA00299"/>
<dbReference type="GO" id="GO:0033942">
    <property type="term" value="F:4-alpha-D-(1-&gt;4)-alpha-D-glucanotrehalose trehalohydrolase activity"/>
    <property type="evidence" value="ECO:0007669"/>
    <property type="project" value="UniProtKB-EC"/>
</dbReference>
<comment type="similarity">
    <text evidence="3">Belongs to the glycosyl hydrolase 13 family.</text>
</comment>
<dbReference type="AlphaFoldDB" id="A0A2W5SK13"/>
<keyword evidence="6" id="KW-0963">Cytoplasm</keyword>
<organism evidence="14 15">
    <name type="scientific">Corynebacterium kroppenstedtii</name>
    <dbReference type="NCBI Taxonomy" id="161879"/>
    <lineage>
        <taxon>Bacteria</taxon>
        <taxon>Bacillati</taxon>
        <taxon>Actinomycetota</taxon>
        <taxon>Actinomycetes</taxon>
        <taxon>Mycobacteriales</taxon>
        <taxon>Corynebacteriaceae</taxon>
        <taxon>Corynebacterium</taxon>
    </lineage>
</organism>
<dbReference type="Pfam" id="PF00128">
    <property type="entry name" value="Alpha-amylase"/>
    <property type="match status" value="1"/>
</dbReference>
<keyword evidence="8" id="KW-0119">Carbohydrate metabolism</keyword>
<dbReference type="Proteomes" id="UP000249432">
    <property type="component" value="Unassembled WGS sequence"/>
</dbReference>
<dbReference type="SUPFAM" id="SSF51445">
    <property type="entry name" value="(Trans)glycosidases"/>
    <property type="match status" value="1"/>
</dbReference>
<dbReference type="InterPro" id="IPR017853">
    <property type="entry name" value="GH"/>
</dbReference>
<evidence type="ECO:0000256" key="10">
    <source>
        <dbReference type="ARBA" id="ARBA00034013"/>
    </source>
</evidence>
<dbReference type="GO" id="GO:0005737">
    <property type="term" value="C:cytoplasm"/>
    <property type="evidence" value="ECO:0007669"/>
    <property type="project" value="UniProtKB-SubCell"/>
</dbReference>
<name>A0A2W5SK13_9CORY</name>
<evidence type="ECO:0000256" key="3">
    <source>
        <dbReference type="ARBA" id="ARBA00008061"/>
    </source>
</evidence>
<keyword evidence="7 14" id="KW-0378">Hydrolase</keyword>
<feature type="compositionally biased region" description="Low complexity" evidence="12">
    <location>
        <begin position="43"/>
        <end position="52"/>
    </location>
</feature>
<dbReference type="GO" id="GO:0005992">
    <property type="term" value="P:trehalose biosynthetic process"/>
    <property type="evidence" value="ECO:0007669"/>
    <property type="project" value="UniProtKB-UniRule"/>
</dbReference>
<dbReference type="InterPro" id="IPR044901">
    <property type="entry name" value="Trehalose_TreZ_E-set_sf"/>
</dbReference>
<evidence type="ECO:0000256" key="1">
    <source>
        <dbReference type="ARBA" id="ARBA00004496"/>
    </source>
</evidence>
<dbReference type="RefSeq" id="WP_303735660.1">
    <property type="nucleotide sequence ID" value="NZ_CAKZHK010000008.1"/>
</dbReference>
<comment type="pathway">
    <text evidence="2">Glycan biosynthesis; trehalose biosynthesis.</text>
</comment>
<accession>A0A2W5SK13</accession>
<evidence type="ECO:0000256" key="5">
    <source>
        <dbReference type="ARBA" id="ARBA00015938"/>
    </source>
</evidence>
<evidence type="ECO:0000256" key="12">
    <source>
        <dbReference type="SAM" id="MobiDB-lite"/>
    </source>
</evidence>
<dbReference type="PANTHER" id="PTHR43002">
    <property type="entry name" value="GLYCOGEN DEBRANCHING ENZYME"/>
    <property type="match status" value="1"/>
</dbReference>
<evidence type="ECO:0000256" key="6">
    <source>
        <dbReference type="ARBA" id="ARBA00022490"/>
    </source>
</evidence>
<keyword evidence="9" id="KW-0326">Glycosidase</keyword>
<evidence type="ECO:0000313" key="15">
    <source>
        <dbReference type="Proteomes" id="UP000249432"/>
    </source>
</evidence>
<evidence type="ECO:0000256" key="9">
    <source>
        <dbReference type="ARBA" id="ARBA00023295"/>
    </source>
</evidence>
<reference evidence="14 15" key="1">
    <citation type="submission" date="2017-08" db="EMBL/GenBank/DDBJ databases">
        <title>Infants hospitalized years apart are colonized by the same room-sourced microbial strains.</title>
        <authorList>
            <person name="Brooks B."/>
            <person name="Olm M.R."/>
            <person name="Firek B.A."/>
            <person name="Baker R."/>
            <person name="Thomas B.C."/>
            <person name="Morowitz M.J."/>
            <person name="Banfield J.F."/>
        </authorList>
    </citation>
    <scope>NUCLEOTIDE SEQUENCE [LARGE SCALE GENOMIC DNA]</scope>
    <source>
        <strain evidence="14">S2_003_000_R1_3</strain>
    </source>
</reference>
<dbReference type="Gene3D" id="3.20.20.80">
    <property type="entry name" value="Glycosidases"/>
    <property type="match status" value="1"/>
</dbReference>
<dbReference type="InterPro" id="IPR013783">
    <property type="entry name" value="Ig-like_fold"/>
</dbReference>
<comment type="catalytic activity">
    <reaction evidence="10">
        <text>hydrolysis of (1-&gt;4)-alpha-D-glucosidic linkage in 4-alpha-D-[(1-&gt;4)-alpha-D-glucanosyl]n trehalose to yield trehalose and (1-&gt;4)-alpha-D-glucan.</text>
        <dbReference type="EC" id="3.2.1.141"/>
    </reaction>
</comment>
<dbReference type="Gene3D" id="1.10.10.760">
    <property type="entry name" value="E-set domains of sugar-utilizing enzymes"/>
    <property type="match status" value="1"/>
</dbReference>
<sequence length="727" mass="79708">MEHTRPAQSTETTTSPERYFRLWSPDTTAARVHVRRPHEQQDSSSSRGHSSSALYTSTSTESDDFTGDAATVIYPLHRTGEWWVSDIPAHPGDRYAFSITTDPAASDDTTSTKDSDAIEWVGPFPDPCSERQPDGVHGFSEIWEPTYEFNCTQWRGRPLEGSVLYELHVGTFTPEGTFDGLIEKLPYLKDLGVTTIELMPVAPFGGTRNWGYDGNNWFAVQESYGGPDGLRKLVDEAHQHGMAVCLDVVYNHFGPDGYYGGAFAPYTSGGSTGWGEVVNLVGDHSDTVRRLIMDAIRRWFTEFRIDALRLDAVHAFNDPGAHPILEQMNDVARDVTARTGIPRTLIAESDQNDPRIVSPVAAGGYGLAGQWCDDVHHAIHSAVSGEHHAYYGDFGSPQVLATALTRAFWHDGRYSQFRGRTHGRPIHHATQPASSFVTYTTTHDQTGNRAAGDRPSMNLTPEQQVTKAALVFTSPYTPMLFEGEEWGASTPFPFFASHESDELNELTKEGRKREFARAGWSDDAVPDPSAQSTFDSARLDWDELTKGSHQAIHDAYRKLIALREDFPLLRSGNFASISVSWHDDSGNPAAAAHGADVNASGALSTPPVVDESPGRGRWIRVDRFSPVTNTAVPTTGGNTASAQANGDNTISAFINLADEPADIPLPHGSEINDWNVIFRFGASEGEETSLATDTEATLEHSTEDKSVGNDEETRVKLAPWETIIVAL</sequence>
<evidence type="ECO:0000256" key="4">
    <source>
        <dbReference type="ARBA" id="ARBA00012268"/>
    </source>
</evidence>
<feature type="region of interest" description="Disordered" evidence="12">
    <location>
        <begin position="689"/>
        <end position="712"/>
    </location>
</feature>
<dbReference type="InterPro" id="IPR006047">
    <property type="entry name" value="GH13_cat_dom"/>
</dbReference>
<evidence type="ECO:0000256" key="11">
    <source>
        <dbReference type="NCBIfam" id="TIGR02402"/>
    </source>
</evidence>
<evidence type="ECO:0000313" key="14">
    <source>
        <dbReference type="EMBL" id="PZR03272.1"/>
    </source>
</evidence>
<protein>
    <recommendedName>
        <fullName evidence="5 11">Malto-oligosyltrehalose trehalohydrolase</fullName>
        <ecNumber evidence="4 11">3.2.1.141</ecNumber>
    </recommendedName>
</protein>
<feature type="domain" description="Glycosyl hydrolase family 13 catalytic" evidence="13">
    <location>
        <begin position="166"/>
        <end position="517"/>
    </location>
</feature>
<evidence type="ECO:0000256" key="7">
    <source>
        <dbReference type="ARBA" id="ARBA00022801"/>
    </source>
</evidence>
<dbReference type="CDD" id="cd11325">
    <property type="entry name" value="AmyAc_GTHase"/>
    <property type="match status" value="1"/>
</dbReference>